<evidence type="ECO:0000256" key="1">
    <source>
        <dbReference type="ARBA" id="ARBA00004141"/>
    </source>
</evidence>
<dbReference type="InterPro" id="IPR036770">
    <property type="entry name" value="Ankyrin_rpt-contain_sf"/>
</dbReference>
<dbReference type="PROSITE" id="PS50297">
    <property type="entry name" value="ANK_REP_REGION"/>
    <property type="match status" value="2"/>
</dbReference>
<feature type="repeat" description="ANK" evidence="8">
    <location>
        <begin position="283"/>
        <end position="305"/>
    </location>
</feature>
<dbReference type="KEGG" id="qsa:O6P43_005667"/>
<dbReference type="PROSITE" id="PS50088">
    <property type="entry name" value="ANK_REPEAT"/>
    <property type="match status" value="2"/>
</dbReference>
<dbReference type="SUPFAM" id="SSF48403">
    <property type="entry name" value="Ankyrin repeat"/>
    <property type="match status" value="1"/>
</dbReference>
<evidence type="ECO:0000256" key="6">
    <source>
        <dbReference type="ARBA" id="ARBA00023043"/>
    </source>
</evidence>
<evidence type="ECO:0000256" key="7">
    <source>
        <dbReference type="ARBA" id="ARBA00023136"/>
    </source>
</evidence>
<keyword evidence="12" id="KW-1185">Reference proteome</keyword>
<dbReference type="SMART" id="SM00248">
    <property type="entry name" value="ANK"/>
    <property type="match status" value="6"/>
</dbReference>
<sequence length="585" mass="64657">MEAKLYQAVASGDYSFFESSFTPANSAILFHVTNQKNTLLHVAAQFKQKQIAKKLITLAPSLLYCTNSDCDTALHVSAQVGCLDITQLLIDCENAKYCNEDPEVEVNLKLVKMVNHKKDTALHCAVYNGHLDVVKVLIEEDPQLNNFTNCAGESPLFVAVDRKFFNVANYIVLQAPQEFSYKGRNNMNVLHAAVIRTHQAFQYNSFKDILVRIAVICTSRLLEFAACKFGKIWDKTYSEEASAEDFIINVIRRYPSAMEEADDFGWIPLHNAAHMGHTRADNRGRSALHFAVDSGNTSVVDYILRTRILDCTINKQDNEGNTPFHLAAGKGNYTVLLMLAKDSRVDKGATNKRGLAAIDIINSKMDLRHYKKSWIGQKLEMAGGQPSLESIHYKRLGQLKMTVANYEAENITVANGGGNTAEVNEKKSVLTNGNSEEAEINFMYERFKDISNISILTATIIATVTFAAGFTMPSGYKNEDGTGQSMAVLSRRVAIIAFVIANTLAFCCSTASLLIHFWASLEKHHGTNVYFIKRARTFTYCSIISMVAAFISGTNVVLDGSSGLAIASLVICCSFLVAQSFLVLK</sequence>
<evidence type="ECO:0000256" key="3">
    <source>
        <dbReference type="ARBA" id="ARBA00022692"/>
    </source>
</evidence>
<feature type="transmembrane region" description="Helical" evidence="9">
    <location>
        <begin position="453"/>
        <end position="473"/>
    </location>
</feature>
<dbReference type="Gene3D" id="1.25.40.20">
    <property type="entry name" value="Ankyrin repeat-containing domain"/>
    <property type="match status" value="3"/>
</dbReference>
<dbReference type="AlphaFoldDB" id="A0AAD7Q6I7"/>
<keyword evidence="3 9" id="KW-0812">Transmembrane</keyword>
<feature type="transmembrane region" description="Helical" evidence="9">
    <location>
        <begin position="538"/>
        <end position="558"/>
    </location>
</feature>
<organism evidence="11 12">
    <name type="scientific">Quillaja saponaria</name>
    <name type="common">Soap bark tree</name>
    <dbReference type="NCBI Taxonomy" id="32244"/>
    <lineage>
        <taxon>Eukaryota</taxon>
        <taxon>Viridiplantae</taxon>
        <taxon>Streptophyta</taxon>
        <taxon>Embryophyta</taxon>
        <taxon>Tracheophyta</taxon>
        <taxon>Spermatophyta</taxon>
        <taxon>Magnoliopsida</taxon>
        <taxon>eudicotyledons</taxon>
        <taxon>Gunneridae</taxon>
        <taxon>Pentapetalae</taxon>
        <taxon>rosids</taxon>
        <taxon>fabids</taxon>
        <taxon>Fabales</taxon>
        <taxon>Quillajaceae</taxon>
        <taxon>Quillaja</taxon>
    </lineage>
</organism>
<feature type="domain" description="PGG" evidence="10">
    <location>
        <begin position="446"/>
        <end position="555"/>
    </location>
</feature>
<evidence type="ECO:0000313" key="12">
    <source>
        <dbReference type="Proteomes" id="UP001163823"/>
    </source>
</evidence>
<dbReference type="InterPro" id="IPR026961">
    <property type="entry name" value="PGG_dom"/>
</dbReference>
<evidence type="ECO:0000256" key="5">
    <source>
        <dbReference type="ARBA" id="ARBA00022989"/>
    </source>
</evidence>
<evidence type="ECO:0000256" key="2">
    <source>
        <dbReference type="ARBA" id="ARBA00004413"/>
    </source>
</evidence>
<evidence type="ECO:0000256" key="9">
    <source>
        <dbReference type="SAM" id="Phobius"/>
    </source>
</evidence>
<gene>
    <name evidence="11" type="ORF">O6P43_005667</name>
</gene>
<name>A0AAD7Q6I7_QUISA</name>
<feature type="transmembrane region" description="Helical" evidence="9">
    <location>
        <begin position="493"/>
        <end position="518"/>
    </location>
</feature>
<dbReference type="Pfam" id="PF13962">
    <property type="entry name" value="PGG"/>
    <property type="match status" value="1"/>
</dbReference>
<feature type="transmembrane region" description="Helical" evidence="9">
    <location>
        <begin position="564"/>
        <end position="584"/>
    </location>
</feature>
<feature type="repeat" description="ANK" evidence="8">
    <location>
        <begin position="117"/>
        <end position="149"/>
    </location>
</feature>
<dbReference type="PANTHER" id="PTHR24186">
    <property type="entry name" value="PROTEIN PHOSPHATASE 1 REGULATORY SUBUNIT"/>
    <property type="match status" value="1"/>
</dbReference>
<comment type="subcellular location">
    <subcellularLocation>
        <location evidence="2">Cell membrane</location>
        <topology evidence="2">Peripheral membrane protein</topology>
        <orientation evidence="2">Cytoplasmic side</orientation>
    </subcellularLocation>
    <subcellularLocation>
        <location evidence="1">Membrane</location>
        <topology evidence="1">Multi-pass membrane protein</topology>
    </subcellularLocation>
</comment>
<dbReference type="Pfam" id="PF12796">
    <property type="entry name" value="Ank_2"/>
    <property type="match status" value="3"/>
</dbReference>
<dbReference type="GO" id="GO:0005886">
    <property type="term" value="C:plasma membrane"/>
    <property type="evidence" value="ECO:0007669"/>
    <property type="project" value="UniProtKB-SubCell"/>
</dbReference>
<keyword evidence="6 8" id="KW-0040">ANK repeat</keyword>
<dbReference type="PANTHER" id="PTHR24186:SF50">
    <property type="entry name" value="ANKYRIN REPEAT-CONTAINING PROTEIN ITN1-LIKE ISOFORM X1"/>
    <property type="match status" value="1"/>
</dbReference>
<evidence type="ECO:0000313" key="11">
    <source>
        <dbReference type="EMBL" id="KAJ7975800.1"/>
    </source>
</evidence>
<dbReference type="EMBL" id="JARAOO010000003">
    <property type="protein sequence ID" value="KAJ7975800.1"/>
    <property type="molecule type" value="Genomic_DNA"/>
</dbReference>
<evidence type="ECO:0000259" key="10">
    <source>
        <dbReference type="Pfam" id="PF13962"/>
    </source>
</evidence>
<dbReference type="InterPro" id="IPR002110">
    <property type="entry name" value="Ankyrin_rpt"/>
</dbReference>
<keyword evidence="5 9" id="KW-1133">Transmembrane helix</keyword>
<accession>A0AAD7Q6I7</accession>
<keyword evidence="7 9" id="KW-0472">Membrane</keyword>
<proteinExistence type="predicted"/>
<comment type="caution">
    <text evidence="11">The sequence shown here is derived from an EMBL/GenBank/DDBJ whole genome shotgun (WGS) entry which is preliminary data.</text>
</comment>
<evidence type="ECO:0000256" key="4">
    <source>
        <dbReference type="ARBA" id="ARBA00022737"/>
    </source>
</evidence>
<evidence type="ECO:0000256" key="8">
    <source>
        <dbReference type="PROSITE-ProRule" id="PRU00023"/>
    </source>
</evidence>
<protein>
    <submittedName>
        <fullName evidence="11">Ankyrin repeat-containing protein</fullName>
    </submittedName>
</protein>
<dbReference type="Proteomes" id="UP001163823">
    <property type="component" value="Chromosome 3"/>
</dbReference>
<keyword evidence="4" id="KW-0677">Repeat</keyword>
<reference evidence="11" key="1">
    <citation type="journal article" date="2023" name="Science">
        <title>Elucidation of the pathway for biosynthesis of saponin adjuvants from the soapbark tree.</title>
        <authorList>
            <person name="Reed J."/>
            <person name="Orme A."/>
            <person name="El-Demerdash A."/>
            <person name="Owen C."/>
            <person name="Martin L.B.B."/>
            <person name="Misra R.C."/>
            <person name="Kikuchi S."/>
            <person name="Rejzek M."/>
            <person name="Martin A.C."/>
            <person name="Harkess A."/>
            <person name="Leebens-Mack J."/>
            <person name="Louveau T."/>
            <person name="Stephenson M.J."/>
            <person name="Osbourn A."/>
        </authorList>
    </citation>
    <scope>NUCLEOTIDE SEQUENCE</scope>
    <source>
        <strain evidence="11">S10</strain>
    </source>
</reference>